<dbReference type="PANTHER" id="PTHR43537">
    <property type="entry name" value="TRANSCRIPTIONAL REGULATOR, GNTR FAMILY"/>
    <property type="match status" value="1"/>
</dbReference>
<dbReference type="InterPro" id="IPR036388">
    <property type="entry name" value="WH-like_DNA-bd_sf"/>
</dbReference>
<dbReference type="SMART" id="SM00345">
    <property type="entry name" value="HTH_GNTR"/>
    <property type="match status" value="1"/>
</dbReference>
<comment type="caution">
    <text evidence="6">The sequence shown here is derived from an EMBL/GenBank/DDBJ whole genome shotgun (WGS) entry which is preliminary data.</text>
</comment>
<dbReference type="Gene3D" id="1.20.120.530">
    <property type="entry name" value="GntR ligand-binding domain-like"/>
    <property type="match status" value="1"/>
</dbReference>
<protein>
    <submittedName>
        <fullName evidence="6">DNA-binding GntR family transcriptional regulator</fullName>
    </submittedName>
</protein>
<feature type="compositionally biased region" description="Polar residues" evidence="4">
    <location>
        <begin position="1"/>
        <end position="13"/>
    </location>
</feature>
<dbReference type="SUPFAM" id="SSF48008">
    <property type="entry name" value="GntR ligand-binding domain-like"/>
    <property type="match status" value="1"/>
</dbReference>
<dbReference type="CDD" id="cd07377">
    <property type="entry name" value="WHTH_GntR"/>
    <property type="match status" value="1"/>
</dbReference>
<proteinExistence type="predicted"/>
<dbReference type="AlphaFoldDB" id="A0A839SN87"/>
<keyword evidence="3" id="KW-0804">Transcription</keyword>
<dbReference type="InterPro" id="IPR011711">
    <property type="entry name" value="GntR_C"/>
</dbReference>
<name>A0A839SN87_9PROT</name>
<evidence type="ECO:0000313" key="7">
    <source>
        <dbReference type="Proteomes" id="UP000581135"/>
    </source>
</evidence>
<gene>
    <name evidence="6" type="ORF">FHR98_000546</name>
</gene>
<dbReference type="RefSeq" id="WP_183415077.1">
    <property type="nucleotide sequence ID" value="NZ_JACHXA010000001.1"/>
</dbReference>
<dbReference type="GO" id="GO:0003677">
    <property type="term" value="F:DNA binding"/>
    <property type="evidence" value="ECO:0007669"/>
    <property type="project" value="UniProtKB-KW"/>
</dbReference>
<dbReference type="PROSITE" id="PS50949">
    <property type="entry name" value="HTH_GNTR"/>
    <property type="match status" value="1"/>
</dbReference>
<dbReference type="Pfam" id="PF00392">
    <property type="entry name" value="GntR"/>
    <property type="match status" value="1"/>
</dbReference>
<feature type="domain" description="HTH gntR-type" evidence="5">
    <location>
        <begin position="24"/>
        <end position="91"/>
    </location>
</feature>
<dbReference type="PANTHER" id="PTHR43537:SF45">
    <property type="entry name" value="GNTR FAMILY REGULATORY PROTEIN"/>
    <property type="match status" value="1"/>
</dbReference>
<dbReference type="Pfam" id="PF07729">
    <property type="entry name" value="FCD"/>
    <property type="match status" value="1"/>
</dbReference>
<evidence type="ECO:0000256" key="4">
    <source>
        <dbReference type="SAM" id="MobiDB-lite"/>
    </source>
</evidence>
<dbReference type="InterPro" id="IPR036390">
    <property type="entry name" value="WH_DNA-bd_sf"/>
</dbReference>
<evidence type="ECO:0000256" key="2">
    <source>
        <dbReference type="ARBA" id="ARBA00023125"/>
    </source>
</evidence>
<reference evidence="6 7" key="1">
    <citation type="submission" date="2020-08" db="EMBL/GenBank/DDBJ databases">
        <title>Genomic Encyclopedia of Type Strains, Phase III (KMG-III): the genomes of soil and plant-associated and newly described type strains.</title>
        <authorList>
            <person name="Whitman W."/>
        </authorList>
    </citation>
    <scope>NUCLEOTIDE SEQUENCE [LARGE SCALE GENOMIC DNA]</scope>
    <source>
        <strain evidence="6 7">CECT 8803</strain>
    </source>
</reference>
<evidence type="ECO:0000259" key="5">
    <source>
        <dbReference type="PROSITE" id="PS50949"/>
    </source>
</evidence>
<dbReference type="SMART" id="SM00895">
    <property type="entry name" value="FCD"/>
    <property type="match status" value="1"/>
</dbReference>
<evidence type="ECO:0000313" key="6">
    <source>
        <dbReference type="EMBL" id="MBB3064281.1"/>
    </source>
</evidence>
<accession>A0A839SN87</accession>
<dbReference type="EMBL" id="JACHXA010000001">
    <property type="protein sequence ID" value="MBB3064281.1"/>
    <property type="molecule type" value="Genomic_DNA"/>
</dbReference>
<organism evidence="6 7">
    <name type="scientific">Limibacillus halophilus</name>
    <dbReference type="NCBI Taxonomy" id="1579333"/>
    <lineage>
        <taxon>Bacteria</taxon>
        <taxon>Pseudomonadati</taxon>
        <taxon>Pseudomonadota</taxon>
        <taxon>Alphaproteobacteria</taxon>
        <taxon>Rhodospirillales</taxon>
        <taxon>Rhodovibrionaceae</taxon>
        <taxon>Limibacillus</taxon>
    </lineage>
</organism>
<dbReference type="InterPro" id="IPR000524">
    <property type="entry name" value="Tscrpt_reg_HTH_GntR"/>
</dbReference>
<keyword evidence="7" id="KW-1185">Reference proteome</keyword>
<dbReference type="Proteomes" id="UP000581135">
    <property type="component" value="Unassembled WGS sequence"/>
</dbReference>
<dbReference type="SUPFAM" id="SSF46785">
    <property type="entry name" value="Winged helix' DNA-binding domain"/>
    <property type="match status" value="1"/>
</dbReference>
<dbReference type="Gene3D" id="1.10.10.10">
    <property type="entry name" value="Winged helix-like DNA-binding domain superfamily/Winged helix DNA-binding domain"/>
    <property type="match status" value="1"/>
</dbReference>
<evidence type="ECO:0000256" key="3">
    <source>
        <dbReference type="ARBA" id="ARBA00023163"/>
    </source>
</evidence>
<dbReference type="InterPro" id="IPR008920">
    <property type="entry name" value="TF_FadR/GntR_C"/>
</dbReference>
<keyword evidence="2 6" id="KW-0238">DNA-binding</keyword>
<feature type="region of interest" description="Disordered" evidence="4">
    <location>
        <begin position="1"/>
        <end position="26"/>
    </location>
</feature>
<keyword evidence="1" id="KW-0805">Transcription regulation</keyword>
<sequence length="261" mass="29573">MASISESETQSPPTVRGKRGRPRGSGTQLVYTKLREEILRLVLKPGDHIDEVLLEARFKVSRTPIREALIRLQADGLARFAPNRGHYVSSLDFAEIPKIFEALDVLQSAILQIAATRRSEEHLDRMKAVNEEYREASEKGDHTAMTEANHAFHLITAEAAGNRILSSAYESVLNFNLRVTRLIFETAARDSNVPTPYYNRIYDEHSEMIELLSRRDSAKLAELSKEHTNLFYGKIRRFLQSNAAVDVAFRSFVDDDQSEPA</sequence>
<evidence type="ECO:0000256" key="1">
    <source>
        <dbReference type="ARBA" id="ARBA00023015"/>
    </source>
</evidence>
<dbReference type="GO" id="GO:0003700">
    <property type="term" value="F:DNA-binding transcription factor activity"/>
    <property type="evidence" value="ECO:0007669"/>
    <property type="project" value="InterPro"/>
</dbReference>